<sequence>MVHYQDGGVPGRRRVLTGAAAETTFNDLPKIDFRRLYSNNLSDRQSLAYEMGVACRDGGFFYAADHGVDESLLDDTFDALKRFFNLPKEVKIEVRNQKSPKIRGYKGFLEGKLDPSTRGDLKEGFPMGEDATHTEQNIAITPSTSEPRIFALALNLPETAFDAITTHPMTNVRAVHYPPQESESDVSIGAHTNFCWFTLVCQSHTAQPALEVLNAKGIWVLVHHEQHTFVVNIADFFKLVTERYSTLFSFSPDEDAKVSVLEQFRKKGEVYGELGVGEYFQKRLEIDRMTHLDGEECEKKGALRVGGR</sequence>
<evidence type="ECO:0000313" key="4">
    <source>
        <dbReference type="EMBL" id="KAF1929793.1"/>
    </source>
</evidence>
<organism evidence="4 5">
    <name type="scientific">Didymella exigua CBS 183.55</name>
    <dbReference type="NCBI Taxonomy" id="1150837"/>
    <lineage>
        <taxon>Eukaryota</taxon>
        <taxon>Fungi</taxon>
        <taxon>Dikarya</taxon>
        <taxon>Ascomycota</taxon>
        <taxon>Pezizomycotina</taxon>
        <taxon>Dothideomycetes</taxon>
        <taxon>Pleosporomycetidae</taxon>
        <taxon>Pleosporales</taxon>
        <taxon>Pleosporineae</taxon>
        <taxon>Didymellaceae</taxon>
        <taxon>Didymella</taxon>
    </lineage>
</organism>
<dbReference type="Gene3D" id="2.60.120.330">
    <property type="entry name" value="B-lactam Antibiotic, Isopenicillin N Synthase, Chain"/>
    <property type="match status" value="1"/>
</dbReference>
<dbReference type="InterPro" id="IPR027443">
    <property type="entry name" value="IPNS-like_sf"/>
</dbReference>
<dbReference type="InterPro" id="IPR050231">
    <property type="entry name" value="Iron_ascorbate_oxido_reductase"/>
</dbReference>
<name>A0A6A5RQS8_9PLEO</name>
<protein>
    <submittedName>
        <fullName evidence="4">2OG-Fe(II) oxygenase</fullName>
    </submittedName>
</protein>
<evidence type="ECO:0000259" key="2">
    <source>
        <dbReference type="Pfam" id="PF03171"/>
    </source>
</evidence>
<dbReference type="Pfam" id="PF03171">
    <property type="entry name" value="2OG-FeII_Oxy"/>
    <property type="match status" value="1"/>
</dbReference>
<dbReference type="Proteomes" id="UP000800082">
    <property type="component" value="Unassembled WGS sequence"/>
</dbReference>
<dbReference type="OrthoDB" id="288590at2759"/>
<evidence type="ECO:0000259" key="3">
    <source>
        <dbReference type="Pfam" id="PF14226"/>
    </source>
</evidence>
<dbReference type="SUPFAM" id="SSF51197">
    <property type="entry name" value="Clavaminate synthase-like"/>
    <property type="match status" value="1"/>
</dbReference>
<dbReference type="GeneID" id="54344140"/>
<evidence type="ECO:0000256" key="1">
    <source>
        <dbReference type="ARBA" id="ARBA00008056"/>
    </source>
</evidence>
<feature type="domain" description="Isopenicillin N synthase-like Fe(2+) 2OG dioxygenase" evidence="2">
    <location>
        <begin position="173"/>
        <end position="242"/>
    </location>
</feature>
<comment type="similarity">
    <text evidence="1">Belongs to the iron/ascorbate-dependent oxidoreductase family.</text>
</comment>
<dbReference type="RefSeq" id="XP_033450041.1">
    <property type="nucleotide sequence ID" value="XM_033586494.1"/>
</dbReference>
<dbReference type="InterPro" id="IPR044861">
    <property type="entry name" value="IPNS-like_FE2OG_OXY"/>
</dbReference>
<reference evidence="4" key="1">
    <citation type="journal article" date="2020" name="Stud. Mycol.">
        <title>101 Dothideomycetes genomes: a test case for predicting lifestyles and emergence of pathogens.</title>
        <authorList>
            <person name="Haridas S."/>
            <person name="Albert R."/>
            <person name="Binder M."/>
            <person name="Bloem J."/>
            <person name="Labutti K."/>
            <person name="Salamov A."/>
            <person name="Andreopoulos B."/>
            <person name="Baker S."/>
            <person name="Barry K."/>
            <person name="Bills G."/>
            <person name="Bluhm B."/>
            <person name="Cannon C."/>
            <person name="Castanera R."/>
            <person name="Culley D."/>
            <person name="Daum C."/>
            <person name="Ezra D."/>
            <person name="Gonzalez J."/>
            <person name="Henrissat B."/>
            <person name="Kuo A."/>
            <person name="Liang C."/>
            <person name="Lipzen A."/>
            <person name="Lutzoni F."/>
            <person name="Magnuson J."/>
            <person name="Mondo S."/>
            <person name="Nolan M."/>
            <person name="Ohm R."/>
            <person name="Pangilinan J."/>
            <person name="Park H.-J."/>
            <person name="Ramirez L."/>
            <person name="Alfaro M."/>
            <person name="Sun H."/>
            <person name="Tritt A."/>
            <person name="Yoshinaga Y."/>
            <person name="Zwiers L.-H."/>
            <person name="Turgeon B."/>
            <person name="Goodwin S."/>
            <person name="Spatafora J."/>
            <person name="Crous P."/>
            <person name="Grigoriev I."/>
        </authorList>
    </citation>
    <scope>NUCLEOTIDE SEQUENCE</scope>
    <source>
        <strain evidence="4">CBS 183.55</strain>
    </source>
</reference>
<dbReference type="EMBL" id="ML978965">
    <property type="protein sequence ID" value="KAF1929793.1"/>
    <property type="molecule type" value="Genomic_DNA"/>
</dbReference>
<proteinExistence type="inferred from homology"/>
<dbReference type="InterPro" id="IPR026992">
    <property type="entry name" value="DIOX_N"/>
</dbReference>
<evidence type="ECO:0000313" key="5">
    <source>
        <dbReference type="Proteomes" id="UP000800082"/>
    </source>
</evidence>
<keyword evidence="5" id="KW-1185">Reference proteome</keyword>
<feature type="domain" description="Non-haem dioxygenase N-terminal" evidence="3">
    <location>
        <begin position="28"/>
        <end position="134"/>
    </location>
</feature>
<accession>A0A6A5RQS8</accession>
<dbReference type="PANTHER" id="PTHR47990">
    <property type="entry name" value="2-OXOGLUTARATE (2OG) AND FE(II)-DEPENDENT OXYGENASE SUPERFAMILY PROTEIN-RELATED"/>
    <property type="match status" value="1"/>
</dbReference>
<dbReference type="Pfam" id="PF14226">
    <property type="entry name" value="DIOX_N"/>
    <property type="match status" value="1"/>
</dbReference>
<gene>
    <name evidence="4" type="ORF">M421DRAFT_100245</name>
</gene>
<dbReference type="AlphaFoldDB" id="A0A6A5RQS8"/>